<reference evidence="2" key="2">
    <citation type="submission" date="2023-05" db="EMBL/GenBank/DDBJ databases">
        <authorList>
            <consortium name="Lawrence Berkeley National Laboratory"/>
            <person name="Steindorff A."/>
            <person name="Hensen N."/>
            <person name="Bonometti L."/>
            <person name="Westerberg I."/>
            <person name="Brannstrom I.O."/>
            <person name="Guillou S."/>
            <person name="Cros-Aarteil S."/>
            <person name="Calhoun S."/>
            <person name="Haridas S."/>
            <person name="Kuo A."/>
            <person name="Mondo S."/>
            <person name="Pangilinan J."/>
            <person name="Riley R."/>
            <person name="Labutti K."/>
            <person name="Andreopoulos B."/>
            <person name="Lipzen A."/>
            <person name="Chen C."/>
            <person name="Yanf M."/>
            <person name="Daum C."/>
            <person name="Ng V."/>
            <person name="Clum A."/>
            <person name="Ohm R."/>
            <person name="Martin F."/>
            <person name="Silar P."/>
            <person name="Natvig D."/>
            <person name="Lalanne C."/>
            <person name="Gautier V."/>
            <person name="Ament-Velasquez S.L."/>
            <person name="Kruys A."/>
            <person name="Hutchinson M.I."/>
            <person name="Powell A.J."/>
            <person name="Barry K."/>
            <person name="Miller A.N."/>
            <person name="Grigoriev I.V."/>
            <person name="Debuchy R."/>
            <person name="Gladieux P."/>
            <person name="Thoren M.H."/>
            <person name="Johannesson H."/>
        </authorList>
    </citation>
    <scope>NUCLEOTIDE SEQUENCE</scope>
    <source>
        <strain evidence="2">CBS 103.79</strain>
    </source>
</reference>
<feature type="compositionally biased region" description="Polar residues" evidence="1">
    <location>
        <begin position="26"/>
        <end position="37"/>
    </location>
</feature>
<feature type="compositionally biased region" description="Basic and acidic residues" evidence="1">
    <location>
        <begin position="155"/>
        <end position="178"/>
    </location>
</feature>
<sequence>MRRPRFRRTASSRSSFPEYMAPIPQSPTRMSIRNRNTGFPEPFCGSRNTSLPHPEANLSPDACITEDDVSPARALVRYRMSFMAQQELDSRSSTFNDDSGPSDEGVLSAFGRLAINSLRAAELPRLDAFMSSKDGESLGSSDGMSSRDPGSPPPQEKHFDHGKVDPRDAGRDPRDERRKSRFMHRLIHR</sequence>
<feature type="region of interest" description="Disordered" evidence="1">
    <location>
        <begin position="131"/>
        <end position="189"/>
    </location>
</feature>
<evidence type="ECO:0000313" key="2">
    <source>
        <dbReference type="EMBL" id="KAK3906545.1"/>
    </source>
</evidence>
<dbReference type="EMBL" id="MU855324">
    <property type="protein sequence ID" value="KAK3906545.1"/>
    <property type="molecule type" value="Genomic_DNA"/>
</dbReference>
<name>A0AAN6RXI9_9PEZI</name>
<evidence type="ECO:0000313" key="3">
    <source>
        <dbReference type="Proteomes" id="UP001303889"/>
    </source>
</evidence>
<evidence type="ECO:0000256" key="1">
    <source>
        <dbReference type="SAM" id="MobiDB-lite"/>
    </source>
</evidence>
<feature type="compositionally biased region" description="Basic residues" evidence="1">
    <location>
        <begin position="179"/>
        <end position="189"/>
    </location>
</feature>
<accession>A0AAN6RXI9</accession>
<reference evidence="2" key="1">
    <citation type="journal article" date="2023" name="Mol. Phylogenet. Evol.">
        <title>Genome-scale phylogeny and comparative genomics of the fungal order Sordariales.</title>
        <authorList>
            <person name="Hensen N."/>
            <person name="Bonometti L."/>
            <person name="Westerberg I."/>
            <person name="Brannstrom I.O."/>
            <person name="Guillou S."/>
            <person name="Cros-Aarteil S."/>
            <person name="Calhoun S."/>
            <person name="Haridas S."/>
            <person name="Kuo A."/>
            <person name="Mondo S."/>
            <person name="Pangilinan J."/>
            <person name="Riley R."/>
            <person name="LaButti K."/>
            <person name="Andreopoulos B."/>
            <person name="Lipzen A."/>
            <person name="Chen C."/>
            <person name="Yan M."/>
            <person name="Daum C."/>
            <person name="Ng V."/>
            <person name="Clum A."/>
            <person name="Steindorff A."/>
            <person name="Ohm R.A."/>
            <person name="Martin F."/>
            <person name="Silar P."/>
            <person name="Natvig D.O."/>
            <person name="Lalanne C."/>
            <person name="Gautier V."/>
            <person name="Ament-Velasquez S.L."/>
            <person name="Kruys A."/>
            <person name="Hutchinson M.I."/>
            <person name="Powell A.J."/>
            <person name="Barry K."/>
            <person name="Miller A.N."/>
            <person name="Grigoriev I.V."/>
            <person name="Debuchy R."/>
            <person name="Gladieux P."/>
            <person name="Hiltunen Thoren M."/>
            <person name="Johannesson H."/>
        </authorList>
    </citation>
    <scope>NUCLEOTIDE SEQUENCE</scope>
    <source>
        <strain evidence="2">CBS 103.79</strain>
    </source>
</reference>
<proteinExistence type="predicted"/>
<dbReference type="AlphaFoldDB" id="A0AAN6RXI9"/>
<keyword evidence="3" id="KW-1185">Reference proteome</keyword>
<protein>
    <submittedName>
        <fullName evidence="2">Uncharacterized protein</fullName>
    </submittedName>
</protein>
<feature type="compositionally biased region" description="Basic residues" evidence="1">
    <location>
        <begin position="1"/>
        <end position="10"/>
    </location>
</feature>
<comment type="caution">
    <text evidence="2">The sequence shown here is derived from an EMBL/GenBank/DDBJ whole genome shotgun (WGS) entry which is preliminary data.</text>
</comment>
<organism evidence="2 3">
    <name type="scientific">Staphylotrichum tortipilum</name>
    <dbReference type="NCBI Taxonomy" id="2831512"/>
    <lineage>
        <taxon>Eukaryota</taxon>
        <taxon>Fungi</taxon>
        <taxon>Dikarya</taxon>
        <taxon>Ascomycota</taxon>
        <taxon>Pezizomycotina</taxon>
        <taxon>Sordariomycetes</taxon>
        <taxon>Sordariomycetidae</taxon>
        <taxon>Sordariales</taxon>
        <taxon>Chaetomiaceae</taxon>
        <taxon>Staphylotrichum</taxon>
    </lineage>
</organism>
<feature type="region of interest" description="Disordered" evidence="1">
    <location>
        <begin position="1"/>
        <end position="63"/>
    </location>
</feature>
<gene>
    <name evidence="2" type="ORF">C8A05DRAFT_29586</name>
</gene>
<dbReference type="Proteomes" id="UP001303889">
    <property type="component" value="Unassembled WGS sequence"/>
</dbReference>